<evidence type="ECO:0000313" key="9">
    <source>
        <dbReference type="Proteomes" id="UP000199592"/>
    </source>
</evidence>
<evidence type="ECO:0000256" key="5">
    <source>
        <dbReference type="ARBA" id="ARBA00023014"/>
    </source>
</evidence>
<dbReference type="PANTHER" id="PTHR36923:SF3">
    <property type="entry name" value="FERREDOXIN"/>
    <property type="match status" value="1"/>
</dbReference>
<proteinExistence type="predicted"/>
<comment type="function">
    <text evidence="6">Ferredoxins are iron-sulfur proteins that transfer electrons in a wide variety of metabolic reactions.</text>
</comment>
<evidence type="ECO:0000256" key="6">
    <source>
        <dbReference type="RuleBase" id="RU368020"/>
    </source>
</evidence>
<dbReference type="InterPro" id="IPR051269">
    <property type="entry name" value="Fe-S_cluster_ET"/>
</dbReference>
<sequence>MVVVTLQRDKCIGCNYCVEMAPEQFAMSKKDGKSVLLHSKDKKGFYTIKSHDEGIFDTCEQASKACPVKIISVKRT</sequence>
<evidence type="ECO:0000256" key="3">
    <source>
        <dbReference type="ARBA" id="ARBA00022982"/>
    </source>
</evidence>
<dbReference type="Pfam" id="PF13370">
    <property type="entry name" value="Fer4_13"/>
    <property type="match status" value="1"/>
</dbReference>
<feature type="domain" description="4Fe-4S ferredoxin-type" evidence="7">
    <location>
        <begin position="2"/>
        <end position="32"/>
    </location>
</feature>
<dbReference type="GO" id="GO:0009055">
    <property type="term" value="F:electron transfer activity"/>
    <property type="evidence" value="ECO:0007669"/>
    <property type="project" value="UniProtKB-UniRule"/>
</dbReference>
<dbReference type="SUPFAM" id="SSF54862">
    <property type="entry name" value="4Fe-4S ferredoxins"/>
    <property type="match status" value="1"/>
</dbReference>
<evidence type="ECO:0000256" key="4">
    <source>
        <dbReference type="ARBA" id="ARBA00023004"/>
    </source>
</evidence>
<reference evidence="9" key="1">
    <citation type="submission" date="2016-10" db="EMBL/GenBank/DDBJ databases">
        <authorList>
            <person name="Varghese N."/>
            <person name="Submissions S."/>
        </authorList>
    </citation>
    <scope>NUCLEOTIDE SEQUENCE [LARGE SCALE GENOMIC DNA]</scope>
    <source>
        <strain evidence="9">DSM 25030</strain>
    </source>
</reference>
<protein>
    <recommendedName>
        <fullName evidence="6">Ferredoxin</fullName>
    </recommendedName>
</protein>
<evidence type="ECO:0000256" key="1">
    <source>
        <dbReference type="ARBA" id="ARBA00022448"/>
    </source>
</evidence>
<dbReference type="GO" id="GO:0051536">
    <property type="term" value="F:iron-sulfur cluster binding"/>
    <property type="evidence" value="ECO:0007669"/>
    <property type="project" value="UniProtKB-KW"/>
</dbReference>
<accession>A0A1H2SW67</accession>
<dbReference type="Gene3D" id="3.30.70.20">
    <property type="match status" value="1"/>
</dbReference>
<dbReference type="STRING" id="1073328.SAMN05216294_2664"/>
<dbReference type="InterPro" id="IPR001080">
    <property type="entry name" value="3Fe4S_ferredoxin"/>
</dbReference>
<dbReference type="OrthoDB" id="1524937at2"/>
<dbReference type="Proteomes" id="UP000199592">
    <property type="component" value="Unassembled WGS sequence"/>
</dbReference>
<keyword evidence="9" id="KW-1185">Reference proteome</keyword>
<name>A0A1H2SW67_9FLAO</name>
<keyword evidence="2 6" id="KW-0479">Metal-binding</keyword>
<evidence type="ECO:0000256" key="2">
    <source>
        <dbReference type="ARBA" id="ARBA00022723"/>
    </source>
</evidence>
<dbReference type="InterPro" id="IPR017896">
    <property type="entry name" value="4Fe4S_Fe-S-bd"/>
</dbReference>
<dbReference type="PROSITE" id="PS51379">
    <property type="entry name" value="4FE4S_FER_2"/>
    <property type="match status" value="1"/>
</dbReference>
<evidence type="ECO:0000259" key="7">
    <source>
        <dbReference type="PROSITE" id="PS51379"/>
    </source>
</evidence>
<organism evidence="8 9">
    <name type="scientific">Flagellimonas zhangzhouensis</name>
    <dbReference type="NCBI Taxonomy" id="1073328"/>
    <lineage>
        <taxon>Bacteria</taxon>
        <taxon>Pseudomonadati</taxon>
        <taxon>Bacteroidota</taxon>
        <taxon>Flavobacteriia</taxon>
        <taxon>Flavobacteriales</taxon>
        <taxon>Flavobacteriaceae</taxon>
        <taxon>Flagellimonas</taxon>
    </lineage>
</organism>
<dbReference type="RefSeq" id="WP_090297143.1">
    <property type="nucleotide sequence ID" value="NZ_FNKI01000002.1"/>
</dbReference>
<keyword evidence="3 6" id="KW-0249">Electron transport</keyword>
<dbReference type="EMBL" id="FNMY01000001">
    <property type="protein sequence ID" value="SDW35936.1"/>
    <property type="molecule type" value="Genomic_DNA"/>
</dbReference>
<dbReference type="PANTHER" id="PTHR36923">
    <property type="entry name" value="FERREDOXIN"/>
    <property type="match status" value="1"/>
</dbReference>
<dbReference type="AlphaFoldDB" id="A0A1H2SW67"/>
<evidence type="ECO:0000313" key="8">
    <source>
        <dbReference type="EMBL" id="SDW35936.1"/>
    </source>
</evidence>
<dbReference type="PRINTS" id="PR00352">
    <property type="entry name" value="3FE4SFRDOXIN"/>
</dbReference>
<keyword evidence="4 6" id="KW-0408">Iron</keyword>
<gene>
    <name evidence="8" type="ORF">SAMN04487892_1305</name>
</gene>
<keyword evidence="1 6" id="KW-0813">Transport</keyword>
<keyword evidence="5 6" id="KW-0411">Iron-sulfur</keyword>
<dbReference type="GO" id="GO:0005506">
    <property type="term" value="F:iron ion binding"/>
    <property type="evidence" value="ECO:0007669"/>
    <property type="project" value="UniProtKB-UniRule"/>
</dbReference>